<dbReference type="AlphaFoldDB" id="A0A6C1B073"/>
<protein>
    <recommendedName>
        <fullName evidence="5">Lysozyme</fullName>
    </recommendedName>
</protein>
<dbReference type="InterPro" id="IPR023346">
    <property type="entry name" value="Lysozyme-like_dom_sf"/>
</dbReference>
<evidence type="ECO:0000313" key="3">
    <source>
        <dbReference type="EMBL" id="QID16295.1"/>
    </source>
</evidence>
<accession>A0A6C1B073</accession>
<evidence type="ECO:0008006" key="5">
    <source>
        <dbReference type="Google" id="ProtNLM"/>
    </source>
</evidence>
<dbReference type="GO" id="GO:0031640">
    <property type="term" value="P:killing of cells of another organism"/>
    <property type="evidence" value="ECO:0007669"/>
    <property type="project" value="UniProtKB-KW"/>
</dbReference>
<dbReference type="Proteomes" id="UP000501991">
    <property type="component" value="Chromosome"/>
</dbReference>
<dbReference type="GO" id="GO:0042742">
    <property type="term" value="P:defense response to bacterium"/>
    <property type="evidence" value="ECO:0007669"/>
    <property type="project" value="UniProtKB-KW"/>
</dbReference>
<evidence type="ECO:0000313" key="4">
    <source>
        <dbReference type="Proteomes" id="UP000501991"/>
    </source>
</evidence>
<reference evidence="3 4" key="1">
    <citation type="submission" date="2020-02" db="EMBL/GenBank/DDBJ databases">
        <title>Nitrogenibacter mangrovi gen. nov., sp. nov. isolated from mangrove sediment, a denitrifying betaproteobacterium.</title>
        <authorList>
            <person name="Liao H."/>
            <person name="Tian Y."/>
        </authorList>
    </citation>
    <scope>NUCLEOTIDE SEQUENCE [LARGE SCALE GENOMIC DNA]</scope>
    <source>
        <strain evidence="3 4">M9-3-2</strain>
    </source>
</reference>
<keyword evidence="1" id="KW-0929">Antimicrobial</keyword>
<dbReference type="InterPro" id="IPR023347">
    <property type="entry name" value="Lysozyme_dom_sf"/>
</dbReference>
<dbReference type="KEGG" id="azq:G3580_00835"/>
<evidence type="ECO:0000256" key="1">
    <source>
        <dbReference type="ARBA" id="ARBA00022529"/>
    </source>
</evidence>
<dbReference type="Gene3D" id="1.10.530.40">
    <property type="match status" value="1"/>
</dbReference>
<proteinExistence type="predicted"/>
<dbReference type="EMBL" id="CP048836">
    <property type="protein sequence ID" value="QID16295.1"/>
    <property type="molecule type" value="Genomic_DNA"/>
</dbReference>
<keyword evidence="2" id="KW-0081">Bacteriolytic enzyme</keyword>
<sequence length="207" mass="23214">MTLDPRVRQQVARKLETFEGRVNHFYLDQLGNVTVGIGHYIPDRDAVANITMETAATGQAPVSATLAEKRDDYDRVSGAPVGYTAPYYGQVACLRMPAAEINRLRDQHIQRFHAHLRAIYARARGYRHDFDQFPLAVQMALFDLIFNLGPSRVVNVFPRLDAAIRAEDWAQAAAESNRPQVQPARNHYVRQLFMTAAGATVACVPFC</sequence>
<keyword evidence="4" id="KW-1185">Reference proteome</keyword>
<gene>
    <name evidence="3" type="ORF">G3580_00835</name>
</gene>
<dbReference type="SUPFAM" id="SSF53955">
    <property type="entry name" value="Lysozyme-like"/>
    <property type="match status" value="1"/>
</dbReference>
<dbReference type="GO" id="GO:0003796">
    <property type="term" value="F:lysozyme activity"/>
    <property type="evidence" value="ECO:0007669"/>
    <property type="project" value="InterPro"/>
</dbReference>
<dbReference type="RefSeq" id="WP_173763463.1">
    <property type="nucleotide sequence ID" value="NZ_CP048836.1"/>
</dbReference>
<name>A0A6C1B073_9RHOO</name>
<evidence type="ECO:0000256" key="2">
    <source>
        <dbReference type="ARBA" id="ARBA00022638"/>
    </source>
</evidence>
<organism evidence="3 4">
    <name type="scientific">Nitrogeniibacter mangrovi</name>
    <dbReference type="NCBI Taxonomy" id="2016596"/>
    <lineage>
        <taxon>Bacteria</taxon>
        <taxon>Pseudomonadati</taxon>
        <taxon>Pseudomonadota</taxon>
        <taxon>Betaproteobacteria</taxon>
        <taxon>Rhodocyclales</taxon>
        <taxon>Zoogloeaceae</taxon>
        <taxon>Nitrogeniibacter</taxon>
    </lineage>
</organism>